<name>A0A9W9Z1W3_9CNID</name>
<accession>A0A9W9Z1W3</accession>
<evidence type="ECO:0000313" key="3">
    <source>
        <dbReference type="Proteomes" id="UP001163046"/>
    </source>
</evidence>
<sequence>MAGKLMILCFVLAMVAIATCRPRNPFAGLFRRDDVSMMFENEKRTPGGCPKNHHCSTYLNCQGGNDQEGYRFQTPIRCGGGLNTICCTVFYI</sequence>
<reference evidence="2" key="1">
    <citation type="submission" date="2023-01" db="EMBL/GenBank/DDBJ databases">
        <title>Genome assembly of the deep-sea coral Lophelia pertusa.</title>
        <authorList>
            <person name="Herrera S."/>
            <person name="Cordes E."/>
        </authorList>
    </citation>
    <scope>NUCLEOTIDE SEQUENCE</scope>
    <source>
        <strain evidence="2">USNM1676648</strain>
        <tissue evidence="2">Polyp</tissue>
    </source>
</reference>
<feature type="chain" id="PRO_5040832902" evidence="1">
    <location>
        <begin position="21"/>
        <end position="92"/>
    </location>
</feature>
<dbReference type="EMBL" id="MU826830">
    <property type="protein sequence ID" value="KAJ7373567.1"/>
    <property type="molecule type" value="Genomic_DNA"/>
</dbReference>
<gene>
    <name evidence="2" type="ORF">OS493_011171</name>
</gene>
<dbReference type="AlphaFoldDB" id="A0A9W9Z1W3"/>
<evidence type="ECO:0000256" key="1">
    <source>
        <dbReference type="SAM" id="SignalP"/>
    </source>
</evidence>
<keyword evidence="3" id="KW-1185">Reference proteome</keyword>
<dbReference type="Proteomes" id="UP001163046">
    <property type="component" value="Unassembled WGS sequence"/>
</dbReference>
<protein>
    <submittedName>
        <fullName evidence="2">Uncharacterized protein</fullName>
    </submittedName>
</protein>
<dbReference type="OrthoDB" id="10306457at2759"/>
<evidence type="ECO:0000313" key="2">
    <source>
        <dbReference type="EMBL" id="KAJ7373567.1"/>
    </source>
</evidence>
<comment type="caution">
    <text evidence="2">The sequence shown here is derived from an EMBL/GenBank/DDBJ whole genome shotgun (WGS) entry which is preliminary data.</text>
</comment>
<organism evidence="2 3">
    <name type="scientific">Desmophyllum pertusum</name>
    <dbReference type="NCBI Taxonomy" id="174260"/>
    <lineage>
        <taxon>Eukaryota</taxon>
        <taxon>Metazoa</taxon>
        <taxon>Cnidaria</taxon>
        <taxon>Anthozoa</taxon>
        <taxon>Hexacorallia</taxon>
        <taxon>Scleractinia</taxon>
        <taxon>Caryophylliina</taxon>
        <taxon>Caryophylliidae</taxon>
        <taxon>Desmophyllum</taxon>
    </lineage>
</organism>
<proteinExistence type="predicted"/>
<feature type="signal peptide" evidence="1">
    <location>
        <begin position="1"/>
        <end position="20"/>
    </location>
</feature>
<keyword evidence="1" id="KW-0732">Signal</keyword>